<name>A0A975Y3K5_9NOST</name>
<evidence type="ECO:0000313" key="2">
    <source>
        <dbReference type="Proteomes" id="UP000683511"/>
    </source>
</evidence>
<dbReference type="Proteomes" id="UP000683511">
    <property type="component" value="Chromosome"/>
</dbReference>
<sequence>MIGEKPIQEYLFLNETEGHLKHEDYINCPATAFLKFCMNAKDSIEYCKENFPKYPSTDSSEAYNKLNKESHVMIQIFLNSILASLMGHFETYQKYLFAGVFERSIYLRDFKSGDFFRTVDTRYKDNGGFVQIDPNHLLGYRGEDSASTGVILSDTLKGWHEPTQVNKYIKAFGFQVDFYTGDDIKDLQCLWQLRHSIVHTAGTITKPDALKVKQLSNFSGKNIVLTNKFIYELSKRMHSLVKGANNRLQDKFMQNIRDDISESEKEKIIAFFKVDSSNPKWLQ</sequence>
<dbReference type="EMBL" id="CP021056">
    <property type="protein sequence ID" value="QXE22229.1"/>
    <property type="molecule type" value="Genomic_DNA"/>
</dbReference>
<accession>A0A975Y3K5</accession>
<reference evidence="1" key="1">
    <citation type="submission" date="2017-04" db="EMBL/GenBank/DDBJ databases">
        <title>Genome deletions in a multicellular cyanobacterial endosymbiont for morphological adaptation in marine diatoms.</title>
        <authorList>
            <person name="Wang Y."/>
            <person name="Gao H."/>
            <person name="Li R."/>
            <person name="Xu X."/>
        </authorList>
    </citation>
    <scope>NUCLEOTIDE SEQUENCE</scope>
    <source>
        <strain evidence="1">FACHB 800</strain>
    </source>
</reference>
<dbReference type="AlphaFoldDB" id="A0A975Y3K5"/>
<evidence type="ECO:0008006" key="3">
    <source>
        <dbReference type="Google" id="ProtNLM"/>
    </source>
</evidence>
<dbReference type="RefSeq" id="WP_190602987.1">
    <property type="nucleotide sequence ID" value="NZ_CP021056.1"/>
</dbReference>
<protein>
    <recommendedName>
        <fullName evidence="3">RiboL-PSP-HEPN domain-containing protein</fullName>
    </recommendedName>
</protein>
<keyword evidence="2" id="KW-1185">Reference proteome</keyword>
<dbReference type="KEGG" id="rsin:B6N60_00911"/>
<gene>
    <name evidence="1" type="ORF">B6N60_00911</name>
</gene>
<organism evidence="1 2">
    <name type="scientific">Richelia sinica FACHB-800</name>
    <dbReference type="NCBI Taxonomy" id="1357546"/>
    <lineage>
        <taxon>Bacteria</taxon>
        <taxon>Bacillati</taxon>
        <taxon>Cyanobacteriota</taxon>
        <taxon>Cyanophyceae</taxon>
        <taxon>Nostocales</taxon>
        <taxon>Nostocaceae</taxon>
        <taxon>Richelia</taxon>
    </lineage>
</organism>
<evidence type="ECO:0000313" key="1">
    <source>
        <dbReference type="EMBL" id="QXE22229.1"/>
    </source>
</evidence>
<proteinExistence type="predicted"/>